<evidence type="ECO:0000256" key="3">
    <source>
        <dbReference type="ARBA" id="ARBA00023002"/>
    </source>
</evidence>
<dbReference type="GO" id="GO:0046872">
    <property type="term" value="F:metal ion binding"/>
    <property type="evidence" value="ECO:0007669"/>
    <property type="project" value="UniProtKB-KW"/>
</dbReference>
<dbReference type="RefSeq" id="WP_024267394.1">
    <property type="nucleotide sequence ID" value="NC_023035.1"/>
</dbReference>
<evidence type="ECO:0000256" key="2">
    <source>
        <dbReference type="ARBA" id="ARBA00022723"/>
    </source>
</evidence>
<dbReference type="InterPro" id="IPR012675">
    <property type="entry name" value="Beta-grasp_dom_sf"/>
</dbReference>
<dbReference type="PROSITE" id="PS51085">
    <property type="entry name" value="2FE2S_FER_2"/>
    <property type="match status" value="1"/>
</dbReference>
<dbReference type="Gene3D" id="3.10.20.30">
    <property type="match status" value="1"/>
</dbReference>
<dbReference type="Pfam" id="PF00111">
    <property type="entry name" value="Fer2"/>
    <property type="match status" value="1"/>
</dbReference>
<dbReference type="CDD" id="cd00207">
    <property type="entry name" value="fer2"/>
    <property type="match status" value="1"/>
</dbReference>
<keyword evidence="4" id="KW-0408">Iron</keyword>
<gene>
    <name evidence="7" type="ORF">L21SP2_1048</name>
</gene>
<dbReference type="OrthoDB" id="9796880at2"/>
<reference evidence="7 8" key="1">
    <citation type="journal article" date="2015" name="Stand. Genomic Sci.">
        <title>Complete genome sequence and description of Salinispira pacifica gen. nov., sp. nov., a novel spirochaete isolated form a hypersaline microbial mat.</title>
        <authorList>
            <person name="Ben Hania W."/>
            <person name="Joseph M."/>
            <person name="Schumann P."/>
            <person name="Bunk B."/>
            <person name="Fiebig A."/>
            <person name="Sproer C."/>
            <person name="Klenk H.P."/>
            <person name="Fardeau M.L."/>
            <person name="Spring S."/>
        </authorList>
    </citation>
    <scope>NUCLEOTIDE SEQUENCE [LARGE SCALE GENOMIC DNA]</scope>
    <source>
        <strain evidence="7 8">L21-RPul-D2</strain>
    </source>
</reference>
<dbReference type="AlphaFoldDB" id="V5WFX1"/>
<keyword evidence="8" id="KW-1185">Reference proteome</keyword>
<dbReference type="HOGENOM" id="CLU_052511_3_1_12"/>
<dbReference type="PANTHER" id="PTHR44379:SF8">
    <property type="entry name" value="XANTHINE DEHYDROGENASE IRON-SULFUR-BINDING SUBUNIT XDHC-RELATED"/>
    <property type="match status" value="1"/>
</dbReference>
<dbReference type="InterPro" id="IPR051452">
    <property type="entry name" value="Diverse_Oxidoreductases"/>
</dbReference>
<dbReference type="eggNOG" id="COG2080">
    <property type="taxonomic scope" value="Bacteria"/>
</dbReference>
<dbReference type="KEGG" id="slr:L21SP2_1048"/>
<dbReference type="SUPFAM" id="SSF54292">
    <property type="entry name" value="2Fe-2S ferredoxin-like"/>
    <property type="match status" value="1"/>
</dbReference>
<dbReference type="InterPro" id="IPR001041">
    <property type="entry name" value="2Fe-2S_ferredoxin-type"/>
</dbReference>
<keyword evidence="3 7" id="KW-0560">Oxidoreductase</keyword>
<evidence type="ECO:0000313" key="7">
    <source>
        <dbReference type="EMBL" id="AHC14464.1"/>
    </source>
</evidence>
<evidence type="ECO:0000256" key="4">
    <source>
        <dbReference type="ARBA" id="ARBA00023004"/>
    </source>
</evidence>
<dbReference type="InterPro" id="IPR036884">
    <property type="entry name" value="2Fe-2S-bd_dom_sf"/>
</dbReference>
<dbReference type="InterPro" id="IPR006058">
    <property type="entry name" value="2Fe2S_fd_BS"/>
</dbReference>
<dbReference type="Gene3D" id="1.10.150.120">
    <property type="entry name" value="[2Fe-2S]-binding domain"/>
    <property type="match status" value="1"/>
</dbReference>
<keyword evidence="1" id="KW-0001">2Fe-2S</keyword>
<keyword evidence="5" id="KW-0411">Iron-sulfur</keyword>
<dbReference type="InterPro" id="IPR002888">
    <property type="entry name" value="2Fe-2S-bd"/>
</dbReference>
<feature type="domain" description="2Fe-2S ferredoxin-type" evidence="6">
    <location>
        <begin position="1"/>
        <end position="77"/>
    </location>
</feature>
<dbReference type="PROSITE" id="PS00197">
    <property type="entry name" value="2FE2S_FER_1"/>
    <property type="match status" value="1"/>
</dbReference>
<dbReference type="InterPro" id="IPR036010">
    <property type="entry name" value="2Fe-2S_ferredoxin-like_sf"/>
</dbReference>
<dbReference type="Proteomes" id="UP000018680">
    <property type="component" value="Chromosome"/>
</dbReference>
<organism evidence="7 8">
    <name type="scientific">Salinispira pacifica</name>
    <dbReference type="NCBI Taxonomy" id="1307761"/>
    <lineage>
        <taxon>Bacteria</taxon>
        <taxon>Pseudomonadati</taxon>
        <taxon>Spirochaetota</taxon>
        <taxon>Spirochaetia</taxon>
        <taxon>Spirochaetales</taxon>
        <taxon>Spirochaetaceae</taxon>
        <taxon>Salinispira</taxon>
    </lineage>
</organism>
<protein>
    <submittedName>
        <fullName evidence="7">Xanthine dehydrogenase iron-sulfur subunit</fullName>
        <ecNumber evidence="7">1.17.1.4</ecNumber>
    </submittedName>
</protein>
<dbReference type="SUPFAM" id="SSF47741">
    <property type="entry name" value="CO dehydrogenase ISP C-domain like"/>
    <property type="match status" value="1"/>
</dbReference>
<proteinExistence type="predicted"/>
<evidence type="ECO:0000256" key="5">
    <source>
        <dbReference type="ARBA" id="ARBA00023014"/>
    </source>
</evidence>
<keyword evidence="2" id="KW-0479">Metal-binding</keyword>
<dbReference type="Pfam" id="PF01799">
    <property type="entry name" value="Fer2_2"/>
    <property type="match status" value="1"/>
</dbReference>
<dbReference type="GO" id="GO:0004854">
    <property type="term" value="F:xanthine dehydrogenase activity"/>
    <property type="evidence" value="ECO:0007669"/>
    <property type="project" value="UniProtKB-EC"/>
</dbReference>
<name>V5WFX1_9SPIO</name>
<dbReference type="STRING" id="1307761.L21SP2_1048"/>
<dbReference type="EMBL" id="CP006939">
    <property type="protein sequence ID" value="AHC14464.1"/>
    <property type="molecule type" value="Genomic_DNA"/>
</dbReference>
<dbReference type="PANTHER" id="PTHR44379">
    <property type="entry name" value="OXIDOREDUCTASE WITH IRON-SULFUR SUBUNIT"/>
    <property type="match status" value="1"/>
</dbReference>
<evidence type="ECO:0000313" key="8">
    <source>
        <dbReference type="Proteomes" id="UP000018680"/>
    </source>
</evidence>
<dbReference type="GO" id="GO:0051537">
    <property type="term" value="F:2 iron, 2 sulfur cluster binding"/>
    <property type="evidence" value="ECO:0007669"/>
    <property type="project" value="UniProtKB-KW"/>
</dbReference>
<accession>V5WFX1</accession>
<dbReference type="EC" id="1.17.1.4" evidence="7"/>
<sequence length="164" mass="18834">MTIEFYLNDEEKYLDIPPQTSLLDILSDHFQQKYIRRGCERGHCGACTVLVDDHPTPSCLLPAFNLPGRHVETLSGLIEREEFTHIETAFLRAGFYPCKYCAPTKIILTESILRRDESQPDEKTILHYVGENWCGCTSQGSFVKAVQIADSLRRKRRAMNANRR</sequence>
<evidence type="ECO:0000259" key="6">
    <source>
        <dbReference type="PROSITE" id="PS51085"/>
    </source>
</evidence>
<evidence type="ECO:0000256" key="1">
    <source>
        <dbReference type="ARBA" id="ARBA00022714"/>
    </source>
</evidence>